<dbReference type="Gene3D" id="3.40.50.150">
    <property type="entry name" value="Vaccinia Virus protein VP39"/>
    <property type="match status" value="1"/>
</dbReference>
<dbReference type="AlphaFoldDB" id="A0A914ZF11"/>
<sequence length="406" mass="45226">CLVGEMRRCPSSRNKRRDNSERSHSTNKSVCDFSNVFSFKKHNVPALLRNGGCKSTNLSPLTIAVVMSTVIGAILLCGLITKVPTQTDSFKQESASSSSSQKSQSNGRSPTGESKPEQGRLIEGTTFLVGSYKTNENLLHVVDQVIRDQKNRIAVLRELKVEEAPMMALSRYRLVIPKPLPVEIDTSKWQIDYKYLDSEYLQILFAAGYSLGLLNHEETTIQMLSIGLGGATANLFLRYATENVNLTTVEIDETIVEVAKKYFGYVEDERQHCVVGDGVQFLSDSAREGNKFDIILLDASKNTEEVVICPVEAFLETSVIQSMVKTLRKHGILLLNYIALGATDVSLATVKKAFEEVFEGCISFDVPAKLNKVLVCVKRHAQYKQMQSEKFHSDMQKHLNAFANVQ</sequence>
<keyword evidence="2" id="KW-0472">Membrane</keyword>
<feature type="transmembrane region" description="Helical" evidence="2">
    <location>
        <begin position="58"/>
        <end position="81"/>
    </location>
</feature>
<proteinExistence type="predicted"/>
<evidence type="ECO:0000313" key="3">
    <source>
        <dbReference type="Proteomes" id="UP000887569"/>
    </source>
</evidence>
<keyword evidence="3" id="KW-1185">Reference proteome</keyword>
<keyword evidence="2" id="KW-1133">Transmembrane helix</keyword>
<name>A0A914ZF11_PARUN</name>
<dbReference type="InterPro" id="IPR001045">
    <property type="entry name" value="Spermi_synthase"/>
</dbReference>
<dbReference type="Pfam" id="PF01564">
    <property type="entry name" value="Spermine_synth"/>
    <property type="match status" value="1"/>
</dbReference>
<dbReference type="PANTHER" id="PTHR11558:SF11">
    <property type="entry name" value="SPERMIDINE SYNTHASE"/>
    <property type="match status" value="1"/>
</dbReference>
<feature type="compositionally biased region" description="Low complexity" evidence="1">
    <location>
        <begin position="92"/>
        <end position="105"/>
    </location>
</feature>
<dbReference type="Proteomes" id="UP000887569">
    <property type="component" value="Unplaced"/>
</dbReference>
<dbReference type="SUPFAM" id="SSF53335">
    <property type="entry name" value="S-adenosyl-L-methionine-dependent methyltransferases"/>
    <property type="match status" value="1"/>
</dbReference>
<evidence type="ECO:0000256" key="2">
    <source>
        <dbReference type="SAM" id="Phobius"/>
    </source>
</evidence>
<accession>A0A914ZF11</accession>
<evidence type="ECO:0000313" key="4">
    <source>
        <dbReference type="WBParaSite" id="PgB01_g084_t06"/>
    </source>
</evidence>
<dbReference type="GO" id="GO:0003824">
    <property type="term" value="F:catalytic activity"/>
    <property type="evidence" value="ECO:0007669"/>
    <property type="project" value="InterPro"/>
</dbReference>
<keyword evidence="2" id="KW-0812">Transmembrane</keyword>
<feature type="region of interest" description="Disordered" evidence="1">
    <location>
        <begin position="90"/>
        <end position="118"/>
    </location>
</feature>
<dbReference type="InterPro" id="IPR029063">
    <property type="entry name" value="SAM-dependent_MTases_sf"/>
</dbReference>
<reference evidence="4" key="1">
    <citation type="submission" date="2022-11" db="UniProtKB">
        <authorList>
            <consortium name="WormBaseParasite"/>
        </authorList>
    </citation>
    <scope>IDENTIFICATION</scope>
</reference>
<dbReference type="WBParaSite" id="PgB01_g084_t06">
    <property type="protein sequence ID" value="PgB01_g084_t06"/>
    <property type="gene ID" value="PgB01_g084"/>
</dbReference>
<evidence type="ECO:0000256" key="1">
    <source>
        <dbReference type="SAM" id="MobiDB-lite"/>
    </source>
</evidence>
<dbReference type="CDD" id="cd02440">
    <property type="entry name" value="AdoMet_MTases"/>
    <property type="match status" value="1"/>
</dbReference>
<protein>
    <submittedName>
        <fullName evidence="4">Methyltransferase-like protein 13</fullName>
    </submittedName>
</protein>
<dbReference type="PANTHER" id="PTHR11558">
    <property type="entry name" value="SPERMIDINE/SPERMINE SYNTHASE"/>
    <property type="match status" value="1"/>
</dbReference>
<organism evidence="3 4">
    <name type="scientific">Parascaris univalens</name>
    <name type="common">Nematode worm</name>
    <dbReference type="NCBI Taxonomy" id="6257"/>
    <lineage>
        <taxon>Eukaryota</taxon>
        <taxon>Metazoa</taxon>
        <taxon>Ecdysozoa</taxon>
        <taxon>Nematoda</taxon>
        <taxon>Chromadorea</taxon>
        <taxon>Rhabditida</taxon>
        <taxon>Spirurina</taxon>
        <taxon>Ascaridomorpha</taxon>
        <taxon>Ascaridoidea</taxon>
        <taxon>Ascarididae</taxon>
        <taxon>Parascaris</taxon>
    </lineage>
</organism>